<dbReference type="Proteomes" id="UP000612585">
    <property type="component" value="Unassembled WGS sequence"/>
</dbReference>
<dbReference type="EMBL" id="BOPG01000032">
    <property type="protein sequence ID" value="GIJ57582.1"/>
    <property type="molecule type" value="Genomic_DNA"/>
</dbReference>
<keyword evidence="7" id="KW-0732">Signal</keyword>
<organism evidence="9 10">
    <name type="scientific">Virgisporangium aurantiacum</name>
    <dbReference type="NCBI Taxonomy" id="175570"/>
    <lineage>
        <taxon>Bacteria</taxon>
        <taxon>Bacillati</taxon>
        <taxon>Actinomycetota</taxon>
        <taxon>Actinomycetes</taxon>
        <taxon>Micromonosporales</taxon>
        <taxon>Micromonosporaceae</taxon>
        <taxon>Virgisporangium</taxon>
    </lineage>
</organism>
<dbReference type="GO" id="GO:0004867">
    <property type="term" value="F:serine-type endopeptidase inhibitor activity"/>
    <property type="evidence" value="ECO:0007669"/>
    <property type="project" value="UniProtKB-KW"/>
</dbReference>
<feature type="domain" description="Subtilisin inhibitor" evidence="8">
    <location>
        <begin position="32"/>
        <end position="119"/>
    </location>
</feature>
<dbReference type="Gene3D" id="3.30.350.10">
    <property type="entry name" value="Subtilisin inhibitor-like"/>
    <property type="match status" value="1"/>
</dbReference>
<dbReference type="AlphaFoldDB" id="A0A8J4E331"/>
<dbReference type="Pfam" id="PF00720">
    <property type="entry name" value="SSI"/>
    <property type="match status" value="1"/>
</dbReference>
<evidence type="ECO:0000256" key="3">
    <source>
        <dbReference type="ARBA" id="ARBA00022525"/>
    </source>
</evidence>
<gene>
    <name evidence="9" type="ORF">Vau01_050980</name>
</gene>
<comment type="similarity">
    <text evidence="2">Belongs to the protease inhibitor I16 (SSI) family.</text>
</comment>
<feature type="signal peptide" evidence="7">
    <location>
        <begin position="1"/>
        <end position="24"/>
    </location>
</feature>
<evidence type="ECO:0000313" key="9">
    <source>
        <dbReference type="EMBL" id="GIJ57582.1"/>
    </source>
</evidence>
<reference evidence="9" key="1">
    <citation type="submission" date="2021-01" db="EMBL/GenBank/DDBJ databases">
        <title>Whole genome shotgun sequence of Virgisporangium aurantiacum NBRC 16421.</title>
        <authorList>
            <person name="Komaki H."/>
            <person name="Tamura T."/>
        </authorList>
    </citation>
    <scope>NUCLEOTIDE SEQUENCE</scope>
    <source>
        <strain evidence="9">NBRC 16421</strain>
    </source>
</reference>
<evidence type="ECO:0000256" key="1">
    <source>
        <dbReference type="ARBA" id="ARBA00004613"/>
    </source>
</evidence>
<dbReference type="InterPro" id="IPR036819">
    <property type="entry name" value="Subtilisin_inhibitor-like_sf"/>
</dbReference>
<dbReference type="RefSeq" id="WP_203997032.1">
    <property type="nucleotide sequence ID" value="NZ_BOPG01000032.1"/>
</dbReference>
<name>A0A8J4E331_9ACTN</name>
<evidence type="ECO:0000256" key="6">
    <source>
        <dbReference type="ARBA" id="ARBA00023157"/>
    </source>
</evidence>
<sequence length="133" mass="13740">MIARTFVAAVLLATAVAAASPASASADAPGAVLTLSWSAPAASNQVFTTTLTCDPAGGGEEWYLDPVLACGDLTAAGGDIESLPGRPLSCQGVQGWAIRTTVTGHWFGDPVNYDELHANWCVARAKLGWVFTF</sequence>
<protein>
    <recommendedName>
        <fullName evidence="8">Subtilisin inhibitor domain-containing protein</fullName>
    </recommendedName>
</protein>
<dbReference type="SUPFAM" id="SSF55399">
    <property type="entry name" value="Subtilisin inhibitor"/>
    <property type="match status" value="1"/>
</dbReference>
<evidence type="ECO:0000256" key="7">
    <source>
        <dbReference type="SAM" id="SignalP"/>
    </source>
</evidence>
<evidence type="ECO:0000313" key="10">
    <source>
        <dbReference type="Proteomes" id="UP000612585"/>
    </source>
</evidence>
<comment type="caution">
    <text evidence="9">The sequence shown here is derived from an EMBL/GenBank/DDBJ whole genome shotgun (WGS) entry which is preliminary data.</text>
</comment>
<keyword evidence="3" id="KW-0964">Secreted</keyword>
<dbReference type="GO" id="GO:0005576">
    <property type="term" value="C:extracellular region"/>
    <property type="evidence" value="ECO:0007669"/>
    <property type="project" value="UniProtKB-SubCell"/>
</dbReference>
<feature type="chain" id="PRO_5035185768" description="Subtilisin inhibitor domain-containing protein" evidence="7">
    <location>
        <begin position="25"/>
        <end position="133"/>
    </location>
</feature>
<accession>A0A8J4E331</accession>
<evidence type="ECO:0000259" key="8">
    <source>
        <dbReference type="Pfam" id="PF00720"/>
    </source>
</evidence>
<comment type="subcellular location">
    <subcellularLocation>
        <location evidence="1">Secreted</location>
    </subcellularLocation>
</comment>
<dbReference type="InterPro" id="IPR023549">
    <property type="entry name" value="Subtilisin_inhibitor"/>
</dbReference>
<keyword evidence="5" id="KW-0722">Serine protease inhibitor</keyword>
<keyword evidence="6" id="KW-1015">Disulfide bond</keyword>
<proteinExistence type="inferred from homology"/>
<keyword evidence="10" id="KW-1185">Reference proteome</keyword>
<evidence type="ECO:0000256" key="5">
    <source>
        <dbReference type="ARBA" id="ARBA00022900"/>
    </source>
</evidence>
<keyword evidence="4" id="KW-0646">Protease inhibitor</keyword>
<evidence type="ECO:0000256" key="2">
    <source>
        <dbReference type="ARBA" id="ARBA00010472"/>
    </source>
</evidence>
<evidence type="ECO:0000256" key="4">
    <source>
        <dbReference type="ARBA" id="ARBA00022690"/>
    </source>
</evidence>